<comment type="caution">
    <text evidence="3">The sequence shown here is derived from an EMBL/GenBank/DDBJ whole genome shotgun (WGS) entry which is preliminary data.</text>
</comment>
<dbReference type="Gene3D" id="3.40.50.150">
    <property type="entry name" value="Vaccinia Virus protein VP39"/>
    <property type="match status" value="1"/>
</dbReference>
<evidence type="ECO:0000313" key="4">
    <source>
        <dbReference type="Proteomes" id="UP000319908"/>
    </source>
</evidence>
<dbReference type="Gene3D" id="3.40.50.720">
    <property type="entry name" value="NAD(P)-binding Rossmann-like Domain"/>
    <property type="match status" value="1"/>
</dbReference>
<reference evidence="3 4" key="1">
    <citation type="journal article" date="2020" name="Antonie Van Leeuwenhoek">
        <title>Rhodopirellula heiligendammensis sp. nov., Rhodopirellula pilleata sp. nov., and Rhodopirellula solitaria sp. nov. isolated from natural or artificial marine surfaces in Northern Germany and California, USA, and emended description of the genus Rhodopirellula.</title>
        <authorList>
            <person name="Kallscheuer N."/>
            <person name="Wiegand S."/>
            <person name="Jogler M."/>
            <person name="Boedeker C."/>
            <person name="Peeters S.H."/>
            <person name="Rast P."/>
            <person name="Heuer A."/>
            <person name="Jetten M.S.M."/>
            <person name="Rohde M."/>
            <person name="Jogler C."/>
        </authorList>
    </citation>
    <scope>NUCLEOTIDE SEQUENCE [LARGE SCALE GENOMIC DNA]</scope>
    <source>
        <strain evidence="3 4">Poly21</strain>
    </source>
</reference>
<dbReference type="Pfam" id="PF13489">
    <property type="entry name" value="Methyltransf_23"/>
    <property type="match status" value="1"/>
</dbReference>
<dbReference type="AlphaFoldDB" id="A0A5C6BW72"/>
<dbReference type="Pfam" id="PF08421">
    <property type="entry name" value="Methyltransf_13"/>
    <property type="match status" value="1"/>
</dbReference>
<dbReference type="SUPFAM" id="SSF53335">
    <property type="entry name" value="S-adenosyl-L-methionine-dependent methyltransferases"/>
    <property type="match status" value="1"/>
</dbReference>
<dbReference type="PANTHER" id="PTHR43861:SF5">
    <property type="entry name" value="BLL5978 PROTEIN"/>
    <property type="match status" value="1"/>
</dbReference>
<feature type="domain" description="C-methyltransferase" evidence="2">
    <location>
        <begin position="220"/>
        <end position="375"/>
    </location>
</feature>
<keyword evidence="4" id="KW-1185">Reference proteome</keyword>
<dbReference type="InterPro" id="IPR013691">
    <property type="entry name" value="MeTrfase_14"/>
</dbReference>
<sequence>MLAEADLSKPEKKWPLDLVRCEDCSLVQITETVPPESLFSDYAYFSSFSDTMVAHAKTVAMRLIEERELDQNSLAIEVASNDGYLLQWYHQAGIPVLGIEPAKNIAEVAIRDRGVDTISEFFGSEIATRLAGEGKQADVIHANNVLAHVADLNGVVAGFATLLKEHGRVIVEAPYLGALIDHAEFDTIYHEHLCYFSLTALTQLFAKHGLEIVNVEQLAIHGGSLRIFAAHAGTAKVETAVNDLLAEEAGWVFDESHHVQFARRVETLRKSLVECLSTLKNEGKRIVVYGASAKGSTLLNYFGIGRDLIDYVVDRSTVKQGRYTPGTHLAIHAPERLVVDQPDYCLLLTWNFSEEIMKQQQLYRERGGKFIIPIPEVHVA</sequence>
<evidence type="ECO:0000313" key="3">
    <source>
        <dbReference type="EMBL" id="TWU16523.1"/>
    </source>
</evidence>
<protein>
    <submittedName>
        <fullName evidence="3">Uncharacterized protein</fullName>
    </submittedName>
</protein>
<accession>A0A5C6BW72</accession>
<name>A0A5C6BW72_9BACT</name>
<dbReference type="InterPro" id="IPR013630">
    <property type="entry name" value="Methyltransf_Zn-bd_dom_put"/>
</dbReference>
<proteinExistence type="predicted"/>
<feature type="domain" description="Methyltransferase putative zinc binding" evidence="1">
    <location>
        <begin position="3"/>
        <end position="39"/>
    </location>
</feature>
<dbReference type="PANTHER" id="PTHR43861">
    <property type="entry name" value="TRANS-ACONITATE 2-METHYLTRANSFERASE-RELATED"/>
    <property type="match status" value="1"/>
</dbReference>
<gene>
    <name evidence="3" type="ORF">Poly21_37280</name>
</gene>
<organism evidence="3 4">
    <name type="scientific">Allorhodopirellula heiligendammensis</name>
    <dbReference type="NCBI Taxonomy" id="2714739"/>
    <lineage>
        <taxon>Bacteria</taxon>
        <taxon>Pseudomonadati</taxon>
        <taxon>Planctomycetota</taxon>
        <taxon>Planctomycetia</taxon>
        <taxon>Pirellulales</taxon>
        <taxon>Pirellulaceae</taxon>
        <taxon>Allorhodopirellula</taxon>
    </lineage>
</organism>
<dbReference type="InterPro" id="IPR029063">
    <property type="entry name" value="SAM-dependent_MTases_sf"/>
</dbReference>
<dbReference type="Pfam" id="PF08484">
    <property type="entry name" value="Methyltransf_14"/>
    <property type="match status" value="1"/>
</dbReference>
<evidence type="ECO:0000259" key="2">
    <source>
        <dbReference type="Pfam" id="PF08484"/>
    </source>
</evidence>
<dbReference type="Proteomes" id="UP000319908">
    <property type="component" value="Unassembled WGS sequence"/>
</dbReference>
<evidence type="ECO:0000259" key="1">
    <source>
        <dbReference type="Pfam" id="PF08421"/>
    </source>
</evidence>
<dbReference type="EMBL" id="SJPU01000002">
    <property type="protein sequence ID" value="TWU16523.1"/>
    <property type="molecule type" value="Genomic_DNA"/>
</dbReference>